<evidence type="ECO:0000256" key="1">
    <source>
        <dbReference type="SAM" id="SignalP"/>
    </source>
</evidence>
<gene>
    <name evidence="2" type="ORF">SAMN02910280_1803</name>
</gene>
<dbReference type="AlphaFoldDB" id="A0A1K1NBN6"/>
<keyword evidence="1" id="KW-0732">Signal</keyword>
<dbReference type="Proteomes" id="UP000183461">
    <property type="component" value="Unassembled WGS sequence"/>
</dbReference>
<proteinExistence type="predicted"/>
<evidence type="ECO:0008006" key="4">
    <source>
        <dbReference type="Google" id="ProtNLM"/>
    </source>
</evidence>
<sequence>MMKTNAKRKNSAVKKLIPAAGMLALSASMLATSTYAWFTMNTTVTVTGMSLKTTVESNLLIADDTIASTAKKADSNFSTATLSQSVAKILEPVSTANGKNFFYTVDALANGDARTDAYTAYNASAVATGGNASDYMDKFSQDYGLTKNKAKSLISGEQGAYAYADYVFQLKADNTSTNPEVIDLTQLDLTYTKANSEVDTNKAYRAAIFVEDITAGTATADAGELVGIWAPTGADNFTDGKAVNSASTVEGDVTYVSAATGLATVPANSTKYYKVVVRMYIEGEDETCYTAKFNTLVGKWTLDMKLKLQSDNTPAGVKSITMLPISGE</sequence>
<reference evidence="2 3" key="1">
    <citation type="submission" date="2016-11" db="EMBL/GenBank/DDBJ databases">
        <authorList>
            <person name="Jaros S."/>
            <person name="Januszkiewicz K."/>
            <person name="Wedrychowicz H."/>
        </authorList>
    </citation>
    <scope>NUCLEOTIDE SEQUENCE [LARGE SCALE GENOMIC DNA]</scope>
    <source>
        <strain evidence="2 3">YL228</strain>
    </source>
</reference>
<evidence type="ECO:0000313" key="3">
    <source>
        <dbReference type="Proteomes" id="UP000183461"/>
    </source>
</evidence>
<protein>
    <recommendedName>
        <fullName evidence="4">SipW-cognate class signal peptide</fullName>
    </recommendedName>
</protein>
<evidence type="ECO:0000313" key="2">
    <source>
        <dbReference type="EMBL" id="SFW32767.1"/>
    </source>
</evidence>
<feature type="chain" id="PRO_5038785255" description="SipW-cognate class signal peptide" evidence="1">
    <location>
        <begin position="32"/>
        <end position="328"/>
    </location>
</feature>
<dbReference type="EMBL" id="FPIP01000004">
    <property type="protein sequence ID" value="SFW32767.1"/>
    <property type="molecule type" value="Genomic_DNA"/>
</dbReference>
<accession>A0A1K1NBN6</accession>
<dbReference type="RefSeq" id="WP_072300093.1">
    <property type="nucleotide sequence ID" value="NZ_FPIP01000004.1"/>
</dbReference>
<feature type="signal peptide" evidence="1">
    <location>
        <begin position="1"/>
        <end position="31"/>
    </location>
</feature>
<name>A0A1K1NBN6_RUMFL</name>
<organism evidence="2 3">
    <name type="scientific">Ruminococcus flavefaciens</name>
    <dbReference type="NCBI Taxonomy" id="1265"/>
    <lineage>
        <taxon>Bacteria</taxon>
        <taxon>Bacillati</taxon>
        <taxon>Bacillota</taxon>
        <taxon>Clostridia</taxon>
        <taxon>Eubacteriales</taxon>
        <taxon>Oscillospiraceae</taxon>
        <taxon>Ruminococcus</taxon>
    </lineage>
</organism>